<evidence type="ECO:0000256" key="1">
    <source>
        <dbReference type="SAM" id="MobiDB-lite"/>
    </source>
</evidence>
<proteinExistence type="predicted"/>
<dbReference type="VEuPathDB" id="FungiDB:FUN_008141"/>
<keyword evidence="3" id="KW-1185">Reference proteome</keyword>
<protein>
    <recommendedName>
        <fullName evidence="4">Protein kinase domain-containing protein</fullName>
    </recommendedName>
</protein>
<dbReference type="VEuPathDB" id="FungiDB:FUN_019806"/>
<feature type="region of interest" description="Disordered" evidence="1">
    <location>
        <begin position="301"/>
        <end position="339"/>
    </location>
</feature>
<dbReference type="EMBL" id="LLXI01001925">
    <property type="protein sequence ID" value="PKY55677.1"/>
    <property type="molecule type" value="Genomic_DNA"/>
</dbReference>
<gene>
    <name evidence="2" type="ORF">RhiirA4_475307</name>
</gene>
<reference evidence="2 3" key="1">
    <citation type="submission" date="2015-10" db="EMBL/GenBank/DDBJ databases">
        <title>Genome analyses suggest a sexual origin of heterokaryosis in a supposedly ancient asexual fungus.</title>
        <authorList>
            <person name="Ropars J."/>
            <person name="Sedzielewska K."/>
            <person name="Noel J."/>
            <person name="Charron P."/>
            <person name="Farinelli L."/>
            <person name="Marton T."/>
            <person name="Kruger M."/>
            <person name="Pelin A."/>
            <person name="Brachmann A."/>
            <person name="Corradi N."/>
        </authorList>
    </citation>
    <scope>NUCLEOTIDE SEQUENCE [LARGE SCALE GENOMIC DNA]</scope>
    <source>
        <strain evidence="2 3">A4</strain>
    </source>
</reference>
<dbReference type="VEuPathDB" id="FungiDB:RhiirA1_468604"/>
<evidence type="ECO:0000313" key="3">
    <source>
        <dbReference type="Proteomes" id="UP000234323"/>
    </source>
</evidence>
<accession>A0A2I1H9X9</accession>
<comment type="caution">
    <text evidence="2">The sequence shown here is derived from an EMBL/GenBank/DDBJ whole genome shotgun (WGS) entry which is preliminary data.</text>
</comment>
<sequence length="448" mass="51070">MSSTASTTASTSNIYKEINMLEFTDDNPDKKGETEKVFTHLQNKDLLIPSNLIITEQELFRTIISRLSFIKIETKSTVKAASRRVPNNLVEPWNTFLSEAFNASLSIDAVICKFYNYKLDHLTINSEETTVDLFMEVVGKGKPDIIHIGGSDPRMLRSINADGINLLATVEVKSNQLMSDIIQGIIDENNLSDDGDESELYFIYNLTREVKDYHTKNYTKYNNLKRIVHQGFGYIVINDCRYGIITTLNQIWFMCRKPENPSILLIFPAVLINQLHTSNQASFWKCLRYFENLSLLNPIAHSNPPNDSDDEGLDNQDDPPLPPLLNKKNQKNKNRDYNSSCNTRFLPYITGGGLGISSRTQSKSNTIGNNTELKETKEDLLLKHMKNYDHNWFNFRNMLGSGRTGSIFKTTLGRKTGALKMVALYKDKKKLKELLNEIKIYIGPLKEI</sequence>
<evidence type="ECO:0008006" key="4">
    <source>
        <dbReference type="Google" id="ProtNLM"/>
    </source>
</evidence>
<feature type="compositionally biased region" description="Acidic residues" evidence="1">
    <location>
        <begin position="307"/>
        <end position="317"/>
    </location>
</feature>
<name>A0A2I1H9X9_9GLOM</name>
<evidence type="ECO:0000313" key="2">
    <source>
        <dbReference type="EMBL" id="PKY55677.1"/>
    </source>
</evidence>
<organism evidence="2 3">
    <name type="scientific">Rhizophagus irregularis</name>
    <dbReference type="NCBI Taxonomy" id="588596"/>
    <lineage>
        <taxon>Eukaryota</taxon>
        <taxon>Fungi</taxon>
        <taxon>Fungi incertae sedis</taxon>
        <taxon>Mucoromycota</taxon>
        <taxon>Glomeromycotina</taxon>
        <taxon>Glomeromycetes</taxon>
        <taxon>Glomerales</taxon>
        <taxon>Glomeraceae</taxon>
        <taxon>Rhizophagus</taxon>
    </lineage>
</organism>
<dbReference type="AlphaFoldDB" id="A0A2I1H9X9"/>
<dbReference type="Proteomes" id="UP000234323">
    <property type="component" value="Unassembled WGS sequence"/>
</dbReference>
<dbReference type="VEuPathDB" id="FungiDB:RhiirFUN_018696"/>